<name>A0A8T4H2U7_9EURY</name>
<keyword evidence="4" id="KW-1185">Reference proteome</keyword>
<evidence type="ECO:0000313" key="3">
    <source>
        <dbReference type="EMBL" id="MBP1988144.1"/>
    </source>
</evidence>
<evidence type="ECO:0000259" key="2">
    <source>
        <dbReference type="Pfam" id="PF26405"/>
    </source>
</evidence>
<feature type="region of interest" description="Disordered" evidence="1">
    <location>
        <begin position="1"/>
        <end position="32"/>
    </location>
</feature>
<dbReference type="EMBL" id="JAGGLC010000006">
    <property type="protein sequence ID" value="MBP1988144.1"/>
    <property type="molecule type" value="Genomic_DNA"/>
</dbReference>
<organism evidence="3 4">
    <name type="scientific">Halolamina salifodinae</name>
    <dbReference type="NCBI Taxonomy" id="1202767"/>
    <lineage>
        <taxon>Archaea</taxon>
        <taxon>Methanobacteriati</taxon>
        <taxon>Methanobacteriota</taxon>
        <taxon>Stenosarchaea group</taxon>
        <taxon>Halobacteria</taxon>
        <taxon>Halobacteriales</taxon>
        <taxon>Haloferacaceae</taxon>
    </lineage>
</organism>
<gene>
    <name evidence="3" type="ORF">J2753_002656</name>
</gene>
<proteinExistence type="predicted"/>
<dbReference type="Proteomes" id="UP000823736">
    <property type="component" value="Unassembled WGS sequence"/>
</dbReference>
<accession>A0A8T4H2U7</accession>
<comment type="caution">
    <text evidence="3">The sequence shown here is derived from an EMBL/GenBank/DDBJ whole genome shotgun (WGS) entry which is preliminary data.</text>
</comment>
<evidence type="ECO:0000256" key="1">
    <source>
        <dbReference type="SAM" id="MobiDB-lite"/>
    </source>
</evidence>
<sequence length="103" mass="11322">MSYVMKSRSDPEIDIEADGHGPELAGGPPGESELSWQIACSLLKADSYTTRALEEHVFRMSRSETDHRSTKEYLEEAISRHEEIIDELQFALGAVNGDGPGGD</sequence>
<dbReference type="InterPro" id="IPR058416">
    <property type="entry name" value="DUF8103"/>
</dbReference>
<dbReference type="Pfam" id="PF26405">
    <property type="entry name" value="DUF8103"/>
    <property type="match status" value="1"/>
</dbReference>
<dbReference type="AlphaFoldDB" id="A0A8T4H2U7"/>
<reference evidence="3" key="1">
    <citation type="submission" date="2021-03" db="EMBL/GenBank/DDBJ databases">
        <title>Genomic Encyclopedia of Type Strains, Phase IV (KMG-IV): sequencing the most valuable type-strain genomes for metagenomic binning, comparative biology and taxonomic classification.</title>
        <authorList>
            <person name="Goeker M."/>
        </authorList>
    </citation>
    <scope>NUCLEOTIDE SEQUENCE</scope>
    <source>
        <strain evidence="3">DSM 26232</strain>
    </source>
</reference>
<dbReference type="RefSeq" id="WP_209492488.1">
    <property type="nucleotide sequence ID" value="NZ_JAGGLC010000006.1"/>
</dbReference>
<protein>
    <recommendedName>
        <fullName evidence="2">DUF8103 domain-containing protein</fullName>
    </recommendedName>
</protein>
<evidence type="ECO:0000313" key="4">
    <source>
        <dbReference type="Proteomes" id="UP000823736"/>
    </source>
</evidence>
<feature type="compositionally biased region" description="Basic and acidic residues" evidence="1">
    <location>
        <begin position="7"/>
        <end position="21"/>
    </location>
</feature>
<feature type="domain" description="DUF8103" evidence="2">
    <location>
        <begin position="13"/>
        <end position="97"/>
    </location>
</feature>